<protein>
    <recommendedName>
        <fullName evidence="6">THAP-type domain-containing protein</fullName>
    </recommendedName>
</protein>
<dbReference type="Pfam" id="PF21787">
    <property type="entry name" value="TNP-like_RNaseH_N"/>
    <property type="match status" value="1"/>
</dbReference>
<keyword evidence="3" id="KW-0862">Zinc</keyword>
<keyword evidence="4 5" id="KW-0238">DNA-binding</keyword>
<keyword evidence="8" id="KW-1185">Reference proteome</keyword>
<organism evidence="7 8">
    <name type="scientific">Larimichthys crocea</name>
    <name type="common">Large yellow croaker</name>
    <name type="synonym">Pseudosciaena crocea</name>
    <dbReference type="NCBI Taxonomy" id="215358"/>
    <lineage>
        <taxon>Eukaryota</taxon>
        <taxon>Metazoa</taxon>
        <taxon>Chordata</taxon>
        <taxon>Craniata</taxon>
        <taxon>Vertebrata</taxon>
        <taxon>Euteleostomi</taxon>
        <taxon>Actinopterygii</taxon>
        <taxon>Neopterygii</taxon>
        <taxon>Teleostei</taxon>
        <taxon>Neoteleostei</taxon>
        <taxon>Acanthomorphata</taxon>
        <taxon>Eupercaria</taxon>
        <taxon>Sciaenidae</taxon>
        <taxon>Larimichthys</taxon>
    </lineage>
</organism>
<dbReference type="InterPro" id="IPR048365">
    <property type="entry name" value="TNP-like_RNaseH_N"/>
</dbReference>
<evidence type="ECO:0000256" key="2">
    <source>
        <dbReference type="ARBA" id="ARBA00022771"/>
    </source>
</evidence>
<dbReference type="GO" id="GO:0008270">
    <property type="term" value="F:zinc ion binding"/>
    <property type="evidence" value="ECO:0007669"/>
    <property type="project" value="UniProtKB-KW"/>
</dbReference>
<evidence type="ECO:0000256" key="5">
    <source>
        <dbReference type="PROSITE-ProRule" id="PRU00309"/>
    </source>
</evidence>
<dbReference type="Gene3D" id="6.20.210.20">
    <property type="entry name" value="THAP domain"/>
    <property type="match status" value="1"/>
</dbReference>
<dbReference type="Pfam" id="PF21788">
    <property type="entry name" value="TNP-like_GBD"/>
    <property type="match status" value="1"/>
</dbReference>
<proteinExistence type="predicted"/>
<sequence length="850" mass="95844">MPNSCAAWNCTKRFPKDKELKKKWETAVRREGFSASPSSVLCSEHFRPEDFDRTGQTVRIRAGAVPSVFCFPAHLHRPVVTRTSQTSKKAQETLSLDCSELVQEAKPLPNDDHSYALPSSHDDLRARLREALARVESLKERGGTQDRERRAKNTVSGLLQDLRVKKLINEELKEQLDIYSDLPIHLLSKQSHEYTKDQREFAITLHLHGPKAYSYLRETLNINLPHPHTLQRWMSSVDAKPGLNMMMLDMLKRRQEEDPAKYGCVCLMLDAMAIRKHVQYNPHTQTMSGFVDMGDGLNETDVATEALVFMVVGLQGHWKAPIAYYLTKCLSPETQEVLLVHALEELHKCGIRVVCVTMDGHASNVRMCNLLGCQLKGNPVEPLKTFFPHPLTGEKVFVMMDACHMLKLARNMLQAYSPLTSTSGQINWKYIIHLNDVQNKDRLHAANRVTDKHVDFNSQKMKVSLAAQTLSRSVTVALRTLRDLGYSQFQHCEATAEFIEIIDRLFDIMNSRNPHAKGFKAPLGSLNWAESVEFLVRGRDYLMSLVMKDGTPLHRSKRYLSVMGFIINIDTLMSMIPEQLQRQRYVCTYRFSQDHLELLFNSIRASGGWNNNPSASQFQAIFRHLIVRCGVSPSTSGNVAAQDETMALSAFEMSSSPAAEETEELPSPFANIPALVCDHSYLPTRFGGLVDNALVYISGFVVRQILTKLSCDVCRGSLVTDAVPTSFDQSYHLLTLKNKGGLMIPSEGAVKVVRSAERFIRQSMSGQAVKVALICQFVRAEIGSEDVFFLGGHIQETQFGIDNHHFVLMSLVVSVFHKLRLHHIAKLNTLELQSGNTRKRVCKSVLFQGF</sequence>
<dbReference type="InterPro" id="IPR048366">
    <property type="entry name" value="TNP-like_GBD"/>
</dbReference>
<dbReference type="Pfam" id="PF05485">
    <property type="entry name" value="THAP"/>
    <property type="match status" value="1"/>
</dbReference>
<evidence type="ECO:0000313" key="7">
    <source>
        <dbReference type="EMBL" id="KAE8278966.1"/>
    </source>
</evidence>
<accession>A0A6G0HJ12</accession>
<dbReference type="PANTHER" id="PTHR47577">
    <property type="entry name" value="THAP DOMAIN-CONTAINING PROTEIN 6"/>
    <property type="match status" value="1"/>
</dbReference>
<evidence type="ECO:0000259" key="6">
    <source>
        <dbReference type="PROSITE" id="PS50950"/>
    </source>
</evidence>
<dbReference type="SMART" id="SM00980">
    <property type="entry name" value="THAP"/>
    <property type="match status" value="1"/>
</dbReference>
<evidence type="ECO:0000313" key="8">
    <source>
        <dbReference type="Proteomes" id="UP000424527"/>
    </source>
</evidence>
<keyword evidence="1" id="KW-0479">Metal-binding</keyword>
<dbReference type="InterPro" id="IPR021896">
    <property type="entry name" value="THAP9-like_HTH"/>
</dbReference>
<dbReference type="PANTHER" id="PTHR47577:SF2">
    <property type="entry name" value="THAP DOMAIN CONTAINING 9"/>
    <property type="match status" value="1"/>
</dbReference>
<dbReference type="SMART" id="SM00692">
    <property type="entry name" value="DM3"/>
    <property type="match status" value="1"/>
</dbReference>
<name>A0A6G0HJ12_LARCR</name>
<keyword evidence="2 5" id="KW-0863">Zinc-finger</keyword>
<evidence type="ECO:0000256" key="3">
    <source>
        <dbReference type="ARBA" id="ARBA00022833"/>
    </source>
</evidence>
<dbReference type="GO" id="GO:0003677">
    <property type="term" value="F:DNA binding"/>
    <property type="evidence" value="ECO:0007669"/>
    <property type="project" value="UniProtKB-UniRule"/>
</dbReference>
<dbReference type="InterPro" id="IPR048367">
    <property type="entry name" value="TNP-like_RNaseH_C"/>
</dbReference>
<evidence type="ECO:0000256" key="4">
    <source>
        <dbReference type="ARBA" id="ARBA00023125"/>
    </source>
</evidence>
<reference evidence="7 8" key="1">
    <citation type="submission" date="2019-07" db="EMBL/GenBank/DDBJ databases">
        <title>Chromosome genome assembly for large yellow croaker.</title>
        <authorList>
            <person name="Xiao S."/>
        </authorList>
    </citation>
    <scope>NUCLEOTIDE SEQUENCE [LARGE SCALE GENOMIC DNA]</scope>
    <source>
        <strain evidence="7">JMULYC20181020</strain>
        <tissue evidence="7">Muscle</tissue>
    </source>
</reference>
<dbReference type="Proteomes" id="UP000424527">
    <property type="component" value="Unassembled WGS sequence"/>
</dbReference>
<dbReference type="Pfam" id="PF21789">
    <property type="entry name" value="TNP-like_RNaseH_C"/>
    <property type="match status" value="1"/>
</dbReference>
<dbReference type="InterPro" id="IPR006612">
    <property type="entry name" value="THAP_Znf"/>
</dbReference>
<dbReference type="EMBL" id="REGW02000023">
    <property type="protein sequence ID" value="KAE8278966.1"/>
    <property type="molecule type" value="Genomic_DNA"/>
</dbReference>
<dbReference type="Pfam" id="PF12017">
    <property type="entry name" value="Tnp_P_element"/>
    <property type="match status" value="1"/>
</dbReference>
<gene>
    <name evidence="7" type="ORF">D5F01_LYC22548</name>
</gene>
<evidence type="ECO:0000256" key="1">
    <source>
        <dbReference type="ARBA" id="ARBA00022723"/>
    </source>
</evidence>
<dbReference type="AlphaFoldDB" id="A0A6G0HJ12"/>
<dbReference type="InterPro" id="IPR038441">
    <property type="entry name" value="THAP_Znf_sf"/>
</dbReference>
<feature type="domain" description="THAP-type" evidence="6">
    <location>
        <begin position="1"/>
        <end position="69"/>
    </location>
</feature>
<dbReference type="SUPFAM" id="SSF57716">
    <property type="entry name" value="Glucocorticoid receptor-like (DNA-binding domain)"/>
    <property type="match status" value="1"/>
</dbReference>
<dbReference type="PROSITE" id="PS50950">
    <property type="entry name" value="ZF_THAP"/>
    <property type="match status" value="1"/>
</dbReference>
<comment type="caution">
    <text evidence="7">The sequence shown here is derived from an EMBL/GenBank/DDBJ whole genome shotgun (WGS) entry which is preliminary data.</text>
</comment>